<dbReference type="PROSITE" id="PS52002">
    <property type="entry name" value="SM"/>
    <property type="match status" value="1"/>
</dbReference>
<evidence type="ECO:0000256" key="8">
    <source>
        <dbReference type="ARBA" id="ARBA00023274"/>
    </source>
</evidence>
<dbReference type="eggNOG" id="KOG1780">
    <property type="taxonomic scope" value="Eukaryota"/>
</dbReference>
<evidence type="ECO:0000256" key="5">
    <source>
        <dbReference type="ARBA" id="ARBA00022884"/>
    </source>
</evidence>
<evidence type="ECO:0000256" key="6">
    <source>
        <dbReference type="ARBA" id="ARBA00023187"/>
    </source>
</evidence>
<keyword evidence="6 9" id="KW-0508">mRNA splicing</keyword>
<keyword evidence="5 9" id="KW-0694">RNA-binding</keyword>
<dbReference type="Gene3D" id="2.30.30.100">
    <property type="match status" value="1"/>
</dbReference>
<comment type="similarity">
    <text evidence="2 9">Belongs to the snRNP Sm proteins family.</text>
</comment>
<dbReference type="InterPro" id="IPR001163">
    <property type="entry name" value="Sm_dom_euk/arc"/>
</dbReference>
<accession>R9P5E9</accession>
<dbReference type="InterPro" id="IPR047575">
    <property type="entry name" value="Sm"/>
</dbReference>
<dbReference type="EMBL" id="DF238801">
    <property type="protein sequence ID" value="GAC96452.1"/>
    <property type="molecule type" value="Genomic_DNA"/>
</dbReference>
<protein>
    <recommendedName>
        <fullName evidence="9">Small nuclear ribonucleoprotein G</fullName>
        <shortName evidence="9">snRNP-G</shortName>
    </recommendedName>
</protein>
<dbReference type="GeneID" id="24109318"/>
<dbReference type="GO" id="GO:0071004">
    <property type="term" value="C:U2-type prespliceosome"/>
    <property type="evidence" value="ECO:0007669"/>
    <property type="project" value="TreeGrafter"/>
</dbReference>
<dbReference type="GO" id="GO:0034719">
    <property type="term" value="C:SMN-Sm protein complex"/>
    <property type="evidence" value="ECO:0007669"/>
    <property type="project" value="TreeGrafter"/>
</dbReference>
<keyword evidence="7 9" id="KW-0539">Nucleus</keyword>
<reference evidence="12" key="1">
    <citation type="journal article" date="2013" name="Genome Announc.">
        <title>Draft genome sequence of the basidiomycetous yeast-like fungus Pseudozyma hubeiensis SY62, which produces an abundant amount of the biosurfactant mannosylerythritol lipids.</title>
        <authorList>
            <person name="Konishi M."/>
            <person name="Hatada Y."/>
            <person name="Horiuchi J."/>
        </authorList>
    </citation>
    <scope>NUCLEOTIDE SEQUENCE [LARGE SCALE GENOMIC DNA]</scope>
    <source>
        <strain evidence="12">SY62</strain>
    </source>
</reference>
<keyword evidence="12" id="KW-1185">Reference proteome</keyword>
<dbReference type="InterPro" id="IPR034098">
    <property type="entry name" value="Sm_G"/>
</dbReference>
<dbReference type="GO" id="GO:0003723">
    <property type="term" value="F:RNA binding"/>
    <property type="evidence" value="ECO:0007669"/>
    <property type="project" value="UniProtKB-UniRule"/>
</dbReference>
<dbReference type="InterPro" id="IPR010920">
    <property type="entry name" value="LSM_dom_sf"/>
</dbReference>
<gene>
    <name evidence="11" type="ORF">PHSY_004032</name>
</gene>
<evidence type="ECO:0000313" key="12">
    <source>
        <dbReference type="Proteomes" id="UP000014071"/>
    </source>
</evidence>
<dbReference type="SUPFAM" id="SSF50182">
    <property type="entry name" value="Sm-like ribonucleoproteins"/>
    <property type="match status" value="1"/>
</dbReference>
<dbReference type="OrthoDB" id="2146at2759"/>
<evidence type="ECO:0000256" key="9">
    <source>
        <dbReference type="RuleBase" id="RU365052"/>
    </source>
</evidence>
<name>R9P5E9_PSEHS</name>
<keyword evidence="3 9" id="KW-0507">mRNA processing</keyword>
<dbReference type="Proteomes" id="UP000014071">
    <property type="component" value="Unassembled WGS sequence"/>
</dbReference>
<dbReference type="GO" id="GO:0005682">
    <property type="term" value="C:U5 snRNP"/>
    <property type="evidence" value="ECO:0007669"/>
    <property type="project" value="TreeGrafter"/>
</dbReference>
<evidence type="ECO:0000256" key="2">
    <source>
        <dbReference type="ARBA" id="ARBA00006850"/>
    </source>
</evidence>
<dbReference type="FunFam" id="2.30.30.100:FF:000107">
    <property type="entry name" value="Small nuclear ribonucleoprotein G"/>
    <property type="match status" value="1"/>
</dbReference>
<comment type="subcellular location">
    <subcellularLocation>
        <location evidence="1 9">Nucleus</location>
    </subcellularLocation>
</comment>
<dbReference type="Pfam" id="PF01423">
    <property type="entry name" value="LSM"/>
    <property type="match status" value="1"/>
</dbReference>
<dbReference type="PANTHER" id="PTHR10553">
    <property type="entry name" value="SMALL NUCLEAR RIBONUCLEOPROTEIN"/>
    <property type="match status" value="1"/>
</dbReference>
<evidence type="ECO:0000256" key="4">
    <source>
        <dbReference type="ARBA" id="ARBA00022728"/>
    </source>
</evidence>
<dbReference type="GO" id="GO:0005689">
    <property type="term" value="C:U12-type spliceosomal complex"/>
    <property type="evidence" value="ECO:0007669"/>
    <property type="project" value="TreeGrafter"/>
</dbReference>
<organism evidence="11 12">
    <name type="scientific">Pseudozyma hubeiensis (strain SY62)</name>
    <name type="common">Yeast</name>
    <dbReference type="NCBI Taxonomy" id="1305764"/>
    <lineage>
        <taxon>Eukaryota</taxon>
        <taxon>Fungi</taxon>
        <taxon>Dikarya</taxon>
        <taxon>Basidiomycota</taxon>
        <taxon>Ustilaginomycotina</taxon>
        <taxon>Ustilaginomycetes</taxon>
        <taxon>Ustilaginales</taxon>
        <taxon>Ustilaginaceae</taxon>
        <taxon>Pseudozyma</taxon>
    </lineage>
</organism>
<dbReference type="AlphaFoldDB" id="R9P5E9"/>
<keyword evidence="4 9" id="KW-0747">Spliceosome</keyword>
<proteinExistence type="inferred from homology"/>
<comment type="function">
    <text evidence="9">Plays a role in pre-mRNA splicing.</text>
</comment>
<dbReference type="CDD" id="cd01719">
    <property type="entry name" value="Sm_G"/>
    <property type="match status" value="1"/>
</dbReference>
<dbReference type="GO" id="GO:0071013">
    <property type="term" value="C:catalytic step 2 spliceosome"/>
    <property type="evidence" value="ECO:0007669"/>
    <property type="project" value="TreeGrafter"/>
</dbReference>
<evidence type="ECO:0000256" key="7">
    <source>
        <dbReference type="ARBA" id="ARBA00023242"/>
    </source>
</evidence>
<dbReference type="SMART" id="SM00651">
    <property type="entry name" value="Sm"/>
    <property type="match status" value="1"/>
</dbReference>
<dbReference type="GO" id="GO:0097526">
    <property type="term" value="C:spliceosomal tri-snRNP complex"/>
    <property type="evidence" value="ECO:0007669"/>
    <property type="project" value="TreeGrafter"/>
</dbReference>
<dbReference type="RefSeq" id="XP_012190039.1">
    <property type="nucleotide sequence ID" value="XM_012334649.1"/>
</dbReference>
<dbReference type="PANTHER" id="PTHR10553:SF2">
    <property type="entry name" value="SMALL NUCLEAR RIBONUCLEOPROTEIN G"/>
    <property type="match status" value="1"/>
</dbReference>
<evidence type="ECO:0000256" key="1">
    <source>
        <dbReference type="ARBA" id="ARBA00004123"/>
    </source>
</evidence>
<dbReference type="GO" id="GO:0005685">
    <property type="term" value="C:U1 snRNP"/>
    <property type="evidence" value="ECO:0007669"/>
    <property type="project" value="TreeGrafter"/>
</dbReference>
<evidence type="ECO:0000313" key="11">
    <source>
        <dbReference type="EMBL" id="GAC96452.1"/>
    </source>
</evidence>
<dbReference type="GO" id="GO:0005686">
    <property type="term" value="C:U2 snRNP"/>
    <property type="evidence" value="ECO:0007669"/>
    <property type="project" value="TreeGrafter"/>
</dbReference>
<dbReference type="InterPro" id="IPR044641">
    <property type="entry name" value="Lsm7/SmG-like"/>
</dbReference>
<feature type="domain" description="Sm" evidence="10">
    <location>
        <begin position="55"/>
        <end position="135"/>
    </location>
</feature>
<dbReference type="GO" id="GO:0000387">
    <property type="term" value="P:spliceosomal snRNP assembly"/>
    <property type="evidence" value="ECO:0007669"/>
    <property type="project" value="UniProtKB-UniRule"/>
</dbReference>
<evidence type="ECO:0000259" key="10">
    <source>
        <dbReference type="PROSITE" id="PS52002"/>
    </source>
</evidence>
<dbReference type="GO" id="GO:0071011">
    <property type="term" value="C:precatalytic spliceosome"/>
    <property type="evidence" value="ECO:0007669"/>
    <property type="project" value="TreeGrafter"/>
</dbReference>
<dbReference type="STRING" id="1305764.R9P5E9"/>
<dbReference type="HOGENOM" id="CLU_2016106_0_0_1"/>
<evidence type="ECO:0000256" key="3">
    <source>
        <dbReference type="ARBA" id="ARBA00022664"/>
    </source>
</evidence>
<keyword evidence="8 9" id="KW-0687">Ribonucleoprotein</keyword>
<sequence>MVNVYHDDHADAVATTGSFLIVCSEEDIGSLIDRRTDDPHSPSVQLSASRKMAKVSQPELKRFLDKRIAVNIQGGRKIQGTLRGFDMFLNLVVDDAIEQVHPDASNPNVWQDGDRCGTVVVRGNSVTSLEALENVKTR</sequence>
<dbReference type="GO" id="GO:0005687">
    <property type="term" value="C:U4 snRNP"/>
    <property type="evidence" value="ECO:0007669"/>
    <property type="project" value="TreeGrafter"/>
</dbReference>